<dbReference type="EMBL" id="JBHLUH010000061">
    <property type="protein sequence ID" value="MFC0531714.1"/>
    <property type="molecule type" value="Genomic_DNA"/>
</dbReference>
<evidence type="ECO:0000313" key="2">
    <source>
        <dbReference type="EMBL" id="MFC0531714.1"/>
    </source>
</evidence>
<evidence type="ECO:0000313" key="3">
    <source>
        <dbReference type="Proteomes" id="UP001589867"/>
    </source>
</evidence>
<reference evidence="2 3" key="1">
    <citation type="submission" date="2024-09" db="EMBL/GenBank/DDBJ databases">
        <authorList>
            <person name="Sun Q."/>
            <person name="Mori K."/>
        </authorList>
    </citation>
    <scope>NUCLEOTIDE SEQUENCE [LARGE SCALE GENOMIC DNA]</scope>
    <source>
        <strain evidence="2 3">TBRC 3947</strain>
    </source>
</reference>
<gene>
    <name evidence="2" type="ORF">ACFFIA_29115</name>
</gene>
<protein>
    <submittedName>
        <fullName evidence="2">BON domain-containing protein</fullName>
    </submittedName>
</protein>
<evidence type="ECO:0000259" key="1">
    <source>
        <dbReference type="PROSITE" id="PS50914"/>
    </source>
</evidence>
<sequence>MAVLWPYPEDAFFHGAQPGRPSGRAEADQRVAEGVMARLLGHDRTGDQRIEVDVQNRVAILSGSVDSLEVVIIAGDLAWRTPGIADVCNMLTAPHGDDEAGRRHAGEG</sequence>
<comment type="caution">
    <text evidence="2">The sequence shown here is derived from an EMBL/GenBank/DDBJ whole genome shotgun (WGS) entry which is preliminary data.</text>
</comment>
<name>A0ABV6MAV6_9ACTN</name>
<dbReference type="PROSITE" id="PS50914">
    <property type="entry name" value="BON"/>
    <property type="match status" value="1"/>
</dbReference>
<feature type="domain" description="BON" evidence="1">
    <location>
        <begin position="27"/>
        <end position="95"/>
    </location>
</feature>
<dbReference type="RefSeq" id="WP_377256627.1">
    <property type="nucleotide sequence ID" value="NZ_JBHLUH010000061.1"/>
</dbReference>
<keyword evidence="3" id="KW-1185">Reference proteome</keyword>
<dbReference type="Pfam" id="PF04972">
    <property type="entry name" value="BON"/>
    <property type="match status" value="1"/>
</dbReference>
<organism evidence="2 3">
    <name type="scientific">Phytohabitans kaempferiae</name>
    <dbReference type="NCBI Taxonomy" id="1620943"/>
    <lineage>
        <taxon>Bacteria</taxon>
        <taxon>Bacillati</taxon>
        <taxon>Actinomycetota</taxon>
        <taxon>Actinomycetes</taxon>
        <taxon>Micromonosporales</taxon>
        <taxon>Micromonosporaceae</taxon>
    </lineage>
</organism>
<proteinExistence type="predicted"/>
<accession>A0ABV6MAV6</accession>
<dbReference type="Gene3D" id="3.30.1340.30">
    <property type="match status" value="1"/>
</dbReference>
<dbReference type="InterPro" id="IPR007055">
    <property type="entry name" value="BON_dom"/>
</dbReference>
<dbReference type="Proteomes" id="UP001589867">
    <property type="component" value="Unassembled WGS sequence"/>
</dbReference>